<protein>
    <submittedName>
        <fullName evidence="1">Uncharacterized protein</fullName>
    </submittedName>
</protein>
<reference evidence="1 2" key="1">
    <citation type="journal article" date="2019" name="Sci. Rep.">
        <title>Orb-weaving spider Araneus ventricosus genome elucidates the spidroin gene catalogue.</title>
        <authorList>
            <person name="Kono N."/>
            <person name="Nakamura H."/>
            <person name="Ohtoshi R."/>
            <person name="Moran D.A.P."/>
            <person name="Shinohara A."/>
            <person name="Yoshida Y."/>
            <person name="Fujiwara M."/>
            <person name="Mori M."/>
            <person name="Tomita M."/>
            <person name="Arakawa K."/>
        </authorList>
    </citation>
    <scope>NUCLEOTIDE SEQUENCE [LARGE SCALE GENOMIC DNA]</scope>
</reference>
<organism evidence="1 2">
    <name type="scientific">Araneus ventricosus</name>
    <name type="common">Orbweaver spider</name>
    <name type="synonym">Epeira ventricosa</name>
    <dbReference type="NCBI Taxonomy" id="182803"/>
    <lineage>
        <taxon>Eukaryota</taxon>
        <taxon>Metazoa</taxon>
        <taxon>Ecdysozoa</taxon>
        <taxon>Arthropoda</taxon>
        <taxon>Chelicerata</taxon>
        <taxon>Arachnida</taxon>
        <taxon>Araneae</taxon>
        <taxon>Araneomorphae</taxon>
        <taxon>Entelegynae</taxon>
        <taxon>Araneoidea</taxon>
        <taxon>Araneidae</taxon>
        <taxon>Araneus</taxon>
    </lineage>
</organism>
<comment type="caution">
    <text evidence="1">The sequence shown here is derived from an EMBL/GenBank/DDBJ whole genome shotgun (WGS) entry which is preliminary data.</text>
</comment>
<proteinExistence type="predicted"/>
<gene>
    <name evidence="1" type="ORF">AVEN_210818_1</name>
</gene>
<accession>A0A4Y2CL76</accession>
<name>A0A4Y2CL76_ARAVE</name>
<dbReference type="AlphaFoldDB" id="A0A4Y2CL76"/>
<evidence type="ECO:0000313" key="2">
    <source>
        <dbReference type="Proteomes" id="UP000499080"/>
    </source>
</evidence>
<sequence length="71" mass="7839">MLQSTEAAESEDLITSREVNISNVVIWNSHNAEACYHTFLGIQSTVCSSDIIRSDEAPQTCTPPKLIKTNE</sequence>
<evidence type="ECO:0000313" key="1">
    <source>
        <dbReference type="EMBL" id="GBM05113.1"/>
    </source>
</evidence>
<dbReference type="EMBL" id="BGPR01000211">
    <property type="protein sequence ID" value="GBM05113.1"/>
    <property type="molecule type" value="Genomic_DNA"/>
</dbReference>
<dbReference type="OrthoDB" id="10283828at2759"/>
<dbReference type="Proteomes" id="UP000499080">
    <property type="component" value="Unassembled WGS sequence"/>
</dbReference>
<keyword evidence="2" id="KW-1185">Reference proteome</keyword>